<evidence type="ECO:0000256" key="2">
    <source>
        <dbReference type="ARBA" id="ARBA00022519"/>
    </source>
</evidence>
<proteinExistence type="inferred from homology"/>
<name>A0ABX3L0V2_9PAST</name>
<evidence type="ECO:0000256" key="4">
    <source>
        <dbReference type="ARBA" id="ARBA00022692"/>
    </source>
</evidence>
<dbReference type="SMART" id="SM00771">
    <property type="entry name" value="ZipA_C"/>
    <property type="match status" value="1"/>
</dbReference>
<dbReference type="SUPFAM" id="SSF64383">
    <property type="entry name" value="Cell-division protein ZipA, C-terminal domain"/>
    <property type="match status" value="1"/>
</dbReference>
<keyword evidence="5 8" id="KW-1133">Transmembrane helix</keyword>
<dbReference type="InterPro" id="IPR036765">
    <property type="entry name" value="ZipA_FtsZ-bd_C_sf"/>
</dbReference>
<dbReference type="InterPro" id="IPR011919">
    <property type="entry name" value="Cell_div_ZipA"/>
</dbReference>
<keyword evidence="6 8" id="KW-0472">Membrane</keyword>
<evidence type="ECO:0000256" key="1">
    <source>
        <dbReference type="ARBA" id="ARBA00022475"/>
    </source>
</evidence>
<keyword evidence="2 8" id="KW-0997">Cell inner membrane</keyword>
<dbReference type="PANTHER" id="PTHR38685">
    <property type="entry name" value="CELL DIVISION PROTEIN ZIPA"/>
    <property type="match status" value="1"/>
</dbReference>
<evidence type="ECO:0000256" key="7">
    <source>
        <dbReference type="ARBA" id="ARBA00023306"/>
    </source>
</evidence>
<organism evidence="11 12">
    <name type="scientific">Rodentibacter caecimuris</name>
    <dbReference type="NCBI Taxonomy" id="1796644"/>
    <lineage>
        <taxon>Bacteria</taxon>
        <taxon>Pseudomonadati</taxon>
        <taxon>Pseudomonadota</taxon>
        <taxon>Gammaproteobacteria</taxon>
        <taxon>Pasteurellales</taxon>
        <taxon>Pasteurellaceae</taxon>
        <taxon>Rodentibacter</taxon>
    </lineage>
</organism>
<comment type="subcellular location">
    <subcellularLocation>
        <location evidence="8">Cell inner membrane</location>
        <topology evidence="8">Single-pass type I membrane protein</topology>
    </subcellularLocation>
    <text evidence="8">Localizes to the Z ring in an FtsZ-dependent manner.</text>
</comment>
<evidence type="ECO:0000256" key="8">
    <source>
        <dbReference type="HAMAP-Rule" id="MF_00509"/>
    </source>
</evidence>
<evidence type="ECO:0000313" key="11">
    <source>
        <dbReference type="EMBL" id="OOF71522.1"/>
    </source>
</evidence>
<dbReference type="GO" id="GO:0051301">
    <property type="term" value="P:cell division"/>
    <property type="evidence" value="ECO:0007669"/>
    <property type="project" value="UniProtKB-KW"/>
</dbReference>
<dbReference type="Proteomes" id="UP000188820">
    <property type="component" value="Unassembled WGS sequence"/>
</dbReference>
<evidence type="ECO:0000259" key="10">
    <source>
        <dbReference type="SMART" id="SM00771"/>
    </source>
</evidence>
<comment type="subunit">
    <text evidence="8">Interacts with FtsZ via their C-terminal domains.</text>
</comment>
<evidence type="ECO:0000313" key="12">
    <source>
        <dbReference type="Proteomes" id="UP000188820"/>
    </source>
</evidence>
<keyword evidence="3 8" id="KW-0132">Cell division</keyword>
<keyword evidence="4 8" id="KW-0812">Transmembrane</keyword>
<comment type="function">
    <text evidence="8 9">Essential cell division protein that stabilizes the FtsZ protofilaments by cross-linking them and that serves as a cytoplasmic membrane anchor for the Z ring. Also required for the recruitment to the septal ring of downstream cell division proteins.</text>
</comment>
<dbReference type="Gene3D" id="3.30.1400.10">
    <property type="entry name" value="ZipA, C-terminal FtsZ-binding domain"/>
    <property type="match status" value="1"/>
</dbReference>
<feature type="transmembrane region" description="Helical" evidence="8">
    <location>
        <begin position="6"/>
        <end position="25"/>
    </location>
</feature>
<dbReference type="NCBIfam" id="TIGR02205">
    <property type="entry name" value="septum_zipA"/>
    <property type="match status" value="1"/>
</dbReference>
<dbReference type="InterPro" id="IPR007449">
    <property type="entry name" value="ZipA_FtsZ-bd_C"/>
</dbReference>
<dbReference type="Pfam" id="PF04354">
    <property type="entry name" value="ZipA_C"/>
    <property type="match status" value="1"/>
</dbReference>
<dbReference type="HAMAP" id="MF_00509">
    <property type="entry name" value="ZipA"/>
    <property type="match status" value="1"/>
</dbReference>
<evidence type="ECO:0000256" key="3">
    <source>
        <dbReference type="ARBA" id="ARBA00022618"/>
    </source>
</evidence>
<dbReference type="RefSeq" id="WP_077462219.1">
    <property type="nucleotide sequence ID" value="NZ_MLAA01000001.1"/>
</dbReference>
<comment type="caution">
    <text evidence="11">The sequence shown here is derived from an EMBL/GenBank/DDBJ whole genome shotgun (WGS) entry which is preliminary data.</text>
</comment>
<keyword evidence="12" id="KW-1185">Reference proteome</keyword>
<gene>
    <name evidence="8" type="primary">zipA</name>
    <name evidence="11" type="ORF">BKG89_00385</name>
</gene>
<dbReference type="PANTHER" id="PTHR38685:SF1">
    <property type="entry name" value="CELL DIVISION PROTEIN ZIPA"/>
    <property type="match status" value="1"/>
</dbReference>
<keyword evidence="7 8" id="KW-0131">Cell cycle</keyword>
<reference evidence="11 12" key="1">
    <citation type="submission" date="2016-10" db="EMBL/GenBank/DDBJ databases">
        <title>Rodentibacter gen. nov. and new species.</title>
        <authorList>
            <person name="Christensen H."/>
        </authorList>
    </citation>
    <scope>NUCLEOTIDE SEQUENCE [LARGE SCALE GENOMIC DNA]</scope>
    <source>
        <strain evidence="11 12">1998236014</strain>
    </source>
</reference>
<dbReference type="EMBL" id="MLAA01000001">
    <property type="protein sequence ID" value="OOF71522.1"/>
    <property type="molecule type" value="Genomic_DNA"/>
</dbReference>
<sequence length="300" mass="33934">MDLNTILIILGVIALVALVAHGLWANRREKSTYFKNANAFNRNSINSERTKYQPSIETTLSKESEEERFQVSSEFDNPQNNVTTETDYRYSEKTIDDIKISIPGTTPVYPMGDEPKSSEQYPAYETMIDNGDEANSSTAELEELQQIPNTTPNQYQQIQAKMEKVQTQHSGFVMLYIVAEQNREFSGQYLAQSLENLGFIFGDKQMFHRHLDLSVSSPVLFSVANIQQPGTFDFYNMADSSTMGIVLFMELPSIGNDLANLRMMIRAAKTLAEDLNGIILTDQKEIFDEQAEQTYLAKVA</sequence>
<accession>A0ABX3L0V2</accession>
<evidence type="ECO:0000256" key="6">
    <source>
        <dbReference type="ARBA" id="ARBA00023136"/>
    </source>
</evidence>
<comment type="similarity">
    <text evidence="8 9">Belongs to the ZipA family.</text>
</comment>
<protein>
    <recommendedName>
        <fullName evidence="8 9">Cell division protein ZipA</fullName>
    </recommendedName>
</protein>
<feature type="domain" description="ZipA C-terminal FtsZ-binding" evidence="10">
    <location>
        <begin position="169"/>
        <end position="299"/>
    </location>
</feature>
<evidence type="ECO:0000256" key="5">
    <source>
        <dbReference type="ARBA" id="ARBA00022989"/>
    </source>
</evidence>
<keyword evidence="1 8" id="KW-1003">Cell membrane</keyword>
<evidence type="ECO:0000256" key="9">
    <source>
        <dbReference type="RuleBase" id="RU003612"/>
    </source>
</evidence>